<proteinExistence type="predicted"/>
<reference evidence="1" key="2">
    <citation type="submission" date="2021-01" db="EMBL/GenBank/DDBJ databases">
        <authorList>
            <person name="Schikora-Tamarit M.A."/>
        </authorList>
    </citation>
    <scope>NUCLEOTIDE SEQUENCE</scope>
    <source>
        <strain evidence="1">CBS2887</strain>
    </source>
</reference>
<evidence type="ECO:0000313" key="1">
    <source>
        <dbReference type="EMBL" id="KAH3679416.1"/>
    </source>
</evidence>
<organism evidence="1 2">
    <name type="scientific">Wickerhamomyces pijperi</name>
    <name type="common">Yeast</name>
    <name type="synonym">Pichia pijperi</name>
    <dbReference type="NCBI Taxonomy" id="599730"/>
    <lineage>
        <taxon>Eukaryota</taxon>
        <taxon>Fungi</taxon>
        <taxon>Dikarya</taxon>
        <taxon>Ascomycota</taxon>
        <taxon>Saccharomycotina</taxon>
        <taxon>Saccharomycetes</taxon>
        <taxon>Phaffomycetales</taxon>
        <taxon>Wickerhamomycetaceae</taxon>
        <taxon>Wickerhamomyces</taxon>
    </lineage>
</organism>
<protein>
    <submittedName>
        <fullName evidence="1">Uncharacterized protein</fullName>
    </submittedName>
</protein>
<dbReference type="Proteomes" id="UP000774326">
    <property type="component" value="Unassembled WGS sequence"/>
</dbReference>
<comment type="caution">
    <text evidence="1">The sequence shown here is derived from an EMBL/GenBank/DDBJ whole genome shotgun (WGS) entry which is preliminary data.</text>
</comment>
<gene>
    <name evidence="1" type="ORF">WICPIJ_008619</name>
</gene>
<sequence length="477" mass="54570">MSYYNISDNFPNEMLLEVVDLFPTKERFLLIEKVPELGKLYRDLHVVIRRIEEPVPEYVTAYMAKKRAPRSLVAELVLYEGFQSRNYKTYNKVLFQASMTEIFKDININNIGRVILEFQFDMSTSSVYNPLVFHPFICDCMNGAPHSIEVVKYGVSHRNLTKNRDDSVGVFEHVVGLDSSMDNSTDTLVFDAWETIYRLKFKFLNSNFNRGSLFFNELLPSANNAAKHITLSCDLEVSELLNVSVIALDCPDAGASCLTSTSKTDMQKNSLQTYEDLQKAITKYECDNSTNIVTQLLEEYEITDGIPTVCSKIRRFMKHEMHIKIVGTTLDSSNLTEDQTDISLYKYIFRCFDNGWKLNPDGKQYTMDVELSRLLEQLSSHDTASAPHYHSEPVNVRINVLHSSLGRSPSDNSKLLSLAKLTENIFISCLERIKASENVCYTNKIPYDPVVQDAHWKSFVERFQALAEQNFGNCLNI</sequence>
<accession>A0A9P8TIB2</accession>
<name>A0A9P8TIB2_WICPI</name>
<dbReference type="AlphaFoldDB" id="A0A9P8TIB2"/>
<reference evidence="1" key="1">
    <citation type="journal article" date="2021" name="Open Biol.">
        <title>Shared evolutionary footprints suggest mitochondrial oxidative damage underlies multiple complex I losses in fungi.</title>
        <authorList>
            <person name="Schikora-Tamarit M.A."/>
            <person name="Marcet-Houben M."/>
            <person name="Nosek J."/>
            <person name="Gabaldon T."/>
        </authorList>
    </citation>
    <scope>NUCLEOTIDE SEQUENCE</scope>
    <source>
        <strain evidence="1">CBS2887</strain>
    </source>
</reference>
<evidence type="ECO:0000313" key="2">
    <source>
        <dbReference type="Proteomes" id="UP000774326"/>
    </source>
</evidence>
<keyword evidence="2" id="KW-1185">Reference proteome</keyword>
<dbReference type="EMBL" id="JAEUBG010004944">
    <property type="protein sequence ID" value="KAH3679416.1"/>
    <property type="molecule type" value="Genomic_DNA"/>
</dbReference>